<sequence length="354" mass="39904">MDTLITRYKDKLDRKDDRRRLKDRPLEQPGPACQDSRPNRKYFADPPASLPPPLVKPVFIPQRRQADRLRGFQLLYAPDLAASGVTEPEFVHFLNTLNAAIGFDNRVKILNFAVDVGTLACSSWEVLVATIGAQALTTTAMHVKSRAKSQAYIAHANQRYFHPRGLHAQIVPVSSVHAVSSPSNGVQQEETALEPSTFQFSLGSPNVLPLDHPKAKGGLFNLNKRPIDYDPFDYGPGYARILPHQYAPIRPSEIQIPSSSLVDKMADKVESYNVWQDRLPAKKSVRREKKRQDTIGRIRCSEGEAGVLEFLRKEEARHEEQLDKNKLQQLMDRNKVILVVVNLDSRATGRQLTE</sequence>
<dbReference type="PANTHER" id="PTHR38887">
    <property type="entry name" value="CHROMOSOME 21, WHOLE GENOME SHOTGUN SEQUENCE"/>
    <property type="match status" value="1"/>
</dbReference>
<reference evidence="2" key="1">
    <citation type="journal article" date="2014" name="Genome Announc.">
        <title>Draft Genome Sequence of the Yeast Pseudozyma antarctica Type Strain JCM10317, a Producer of the Glycolipid Biosurfactants, Mannosylerythritol Lipids.</title>
        <authorList>
            <person name="Saika A."/>
            <person name="Koike H."/>
            <person name="Hori T."/>
            <person name="Fukuoka T."/>
            <person name="Sato S."/>
            <person name="Habe H."/>
            <person name="Kitamoto D."/>
            <person name="Morita T."/>
        </authorList>
    </citation>
    <scope>NUCLEOTIDE SEQUENCE [LARGE SCALE GENOMIC DNA]</scope>
    <source>
        <strain evidence="2">JCM 10317</strain>
    </source>
</reference>
<dbReference type="GeneID" id="26303903"/>
<evidence type="ECO:0000313" key="2">
    <source>
        <dbReference type="Proteomes" id="UP000053758"/>
    </source>
</evidence>
<dbReference type="PANTHER" id="PTHR38887:SF1">
    <property type="entry name" value="RAS MODIFICATION PROTEIN ERF4"/>
    <property type="match status" value="1"/>
</dbReference>
<organism evidence="1 2">
    <name type="scientific">Pseudozyma antarctica</name>
    <name type="common">Yeast</name>
    <name type="synonym">Candida antarctica</name>
    <dbReference type="NCBI Taxonomy" id="84753"/>
    <lineage>
        <taxon>Eukaryota</taxon>
        <taxon>Fungi</taxon>
        <taxon>Dikarya</taxon>
        <taxon>Basidiomycota</taxon>
        <taxon>Ustilaginomycotina</taxon>
        <taxon>Ustilaginomycetes</taxon>
        <taxon>Ustilaginales</taxon>
        <taxon>Ustilaginaceae</taxon>
        <taxon>Moesziomyces</taxon>
    </lineage>
</organism>
<dbReference type="Proteomes" id="UP000053758">
    <property type="component" value="Unassembled WGS sequence"/>
</dbReference>
<dbReference type="OrthoDB" id="3068835at2759"/>
<evidence type="ECO:0000313" key="1">
    <source>
        <dbReference type="EMBL" id="GAK64855.1"/>
    </source>
</evidence>
<proteinExistence type="predicted"/>
<dbReference type="InterPro" id="IPR053221">
    <property type="entry name" value="Burnettramic_acid_biosynth"/>
</dbReference>
<dbReference type="EMBL" id="DF830073">
    <property type="protein sequence ID" value="GAK64855.1"/>
    <property type="molecule type" value="Genomic_DNA"/>
</dbReference>
<dbReference type="AlphaFoldDB" id="A0A081CDV9"/>
<gene>
    <name evidence="1" type="ORF">PAN0_006d3071</name>
</gene>
<protein>
    <submittedName>
        <fullName evidence="1">Uncharacterized protein</fullName>
    </submittedName>
</protein>
<dbReference type="HOGENOM" id="CLU_708219_0_0_1"/>
<dbReference type="RefSeq" id="XP_014657198.1">
    <property type="nucleotide sequence ID" value="XM_014801712.1"/>
</dbReference>
<keyword evidence="2" id="KW-1185">Reference proteome</keyword>
<name>A0A081CDV9_PSEA2</name>
<accession>A0A081CDV9</accession>